<dbReference type="InterPro" id="IPR015946">
    <property type="entry name" value="KH_dom-like_a/b"/>
</dbReference>
<reference evidence="2" key="4">
    <citation type="journal article" date="2015" name="PLoS ONE">
        <title>Comprehensive Evaluation of Toxoplasma gondii VEG and Neospora caninum LIV Genomes with Tachyzoite Stage Transcriptome and Proteome Defines Novel Transcript Features.</title>
        <authorList>
            <person name="Ramaprasad A."/>
            <person name="Mourier T."/>
            <person name="Naeem R."/>
            <person name="Malas T.B."/>
            <person name="Moussa E."/>
            <person name="Panigrahi A."/>
            <person name="Vermont S.J."/>
            <person name="Otto T.D."/>
            <person name="Wastling J."/>
            <person name="Pain A."/>
        </authorList>
    </citation>
    <scope>NUCLEOTIDE SEQUENCE</scope>
    <source>
        <strain evidence="2">Liverpool</strain>
    </source>
</reference>
<keyword evidence="3" id="KW-1185">Reference proteome</keyword>
<dbReference type="InterPro" id="IPR023799">
    <property type="entry name" value="RbfA_dom_sf"/>
</dbReference>
<accession>F0V925</accession>
<dbReference type="EMBL" id="LN714476">
    <property type="protein sequence ID" value="CEL64817.1"/>
    <property type="molecule type" value="Genomic_DNA"/>
</dbReference>
<reference evidence="1" key="2">
    <citation type="submission" date="2011-03" db="EMBL/GenBank/DDBJ databases">
        <title>Comparative genomics and transcriptomics of Neospora caninum and Toxoplasma gondii.</title>
        <authorList>
            <person name="Reid A.J."/>
            <person name="Sohal A."/>
            <person name="Harris D."/>
            <person name="Quail M."/>
            <person name="Sanders M."/>
            <person name="Berriman M."/>
            <person name="Wastling J.M."/>
            <person name="Pain A."/>
        </authorList>
    </citation>
    <scope>NUCLEOTIDE SEQUENCE</scope>
    <source>
        <strain evidence="1">Liverpool</strain>
    </source>
</reference>
<dbReference type="Pfam" id="PF02033">
    <property type="entry name" value="RBFA"/>
    <property type="match status" value="1"/>
</dbReference>
<dbReference type="InterPro" id="IPR000238">
    <property type="entry name" value="RbfA"/>
</dbReference>
<dbReference type="eggNOG" id="ENOG502QZPR">
    <property type="taxonomic scope" value="Eukaryota"/>
</dbReference>
<dbReference type="InParanoid" id="F0V925"/>
<reference evidence="3" key="3">
    <citation type="journal article" date="2012" name="PLoS Pathog.">
        <title>Comparative genomics of the apicomplexan parasites Toxoplasma gondii and Neospora caninum: Coccidia differing in host range and transmission strategy.</title>
        <authorList>
            <person name="Reid A.J."/>
            <person name="Vermont S.J."/>
            <person name="Cotton J.A."/>
            <person name="Harris D."/>
            <person name="Hill-Cawthorne G.A."/>
            <person name="Konen-Waisman S."/>
            <person name="Latham S.M."/>
            <person name="Mourier T."/>
            <person name="Norton R."/>
            <person name="Quail M.A."/>
            <person name="Sanders M."/>
            <person name="Shanmugam D."/>
            <person name="Sohal A."/>
            <person name="Wasmuth J.D."/>
            <person name="Brunk B."/>
            <person name="Grigg M.E."/>
            <person name="Howard J.C."/>
            <person name="Parkinson J."/>
            <person name="Roos D.S."/>
            <person name="Trees A.J."/>
            <person name="Berriman M."/>
            <person name="Pain A."/>
            <person name="Wastling J.M."/>
        </authorList>
    </citation>
    <scope>NUCLEOTIDE SEQUENCE [LARGE SCALE GENOMIC DNA]</scope>
    <source>
        <strain evidence="3">Liverpool</strain>
    </source>
</reference>
<dbReference type="Gene3D" id="3.30.300.20">
    <property type="match status" value="1"/>
</dbReference>
<name>F0V925_NEOCL</name>
<dbReference type="GO" id="GO:0006364">
    <property type="term" value="P:rRNA processing"/>
    <property type="evidence" value="ECO:0007669"/>
    <property type="project" value="InterPro"/>
</dbReference>
<organism evidence="1 3">
    <name type="scientific">Neospora caninum (strain Liverpool)</name>
    <dbReference type="NCBI Taxonomy" id="572307"/>
    <lineage>
        <taxon>Eukaryota</taxon>
        <taxon>Sar</taxon>
        <taxon>Alveolata</taxon>
        <taxon>Apicomplexa</taxon>
        <taxon>Conoidasida</taxon>
        <taxon>Coccidia</taxon>
        <taxon>Eucoccidiorida</taxon>
        <taxon>Eimeriorina</taxon>
        <taxon>Sarcocystidae</taxon>
        <taxon>Neospora</taxon>
    </lineage>
</organism>
<evidence type="ECO:0000313" key="2">
    <source>
        <dbReference type="EMBL" id="CEL64817.1"/>
    </source>
</evidence>
<evidence type="ECO:0000313" key="3">
    <source>
        <dbReference type="Proteomes" id="UP000007494"/>
    </source>
</evidence>
<dbReference type="VEuPathDB" id="ToxoDB:NCLIV_006910"/>
<gene>
    <name evidence="2" type="ORF">BN1204_006910</name>
    <name evidence="1" type="ORF">NCLIV_006910</name>
</gene>
<dbReference type="SUPFAM" id="SSF89919">
    <property type="entry name" value="Ribosome-binding factor A, RbfA"/>
    <property type="match status" value="1"/>
</dbReference>
<dbReference type="EMBL" id="FR823382">
    <property type="protein sequence ID" value="CBZ50216.1"/>
    <property type="molecule type" value="Genomic_DNA"/>
</dbReference>
<reference evidence="1" key="1">
    <citation type="submission" date="2011-02" db="EMBL/GenBank/DDBJ databases">
        <authorList>
            <person name="Aslett M."/>
        </authorList>
    </citation>
    <scope>NUCLEOTIDE SEQUENCE</scope>
    <source>
        <strain evidence="1">Liverpool</strain>
    </source>
</reference>
<dbReference type="OrthoDB" id="10267290at2759"/>
<sequence>MSGSKVNEPLWNSSPEARALSNIHLSLPSAQQRNAATYERGDAVSLAGEALGTANHEWIADQETGYDFATLDNVDGYMKCCVDVADVLLNQNASVAKVYVSVDGDAHAQRLAQGWLQRSRKMLRYYLSQKMKRRRRIPELFFHLVDAKGIAKMLFSLHRLEVEEVIPYELKQQSREVTADEAVQVDDAP</sequence>
<proteinExistence type="predicted"/>
<dbReference type="AlphaFoldDB" id="F0V925"/>
<evidence type="ECO:0000313" key="1">
    <source>
        <dbReference type="EMBL" id="CBZ50216.1"/>
    </source>
</evidence>
<protein>
    <submittedName>
        <fullName evidence="2">Ribosome-binding factor A</fullName>
    </submittedName>
</protein>
<dbReference type="RefSeq" id="XP_003880251.1">
    <property type="nucleotide sequence ID" value="XM_003880202.1"/>
</dbReference>
<dbReference type="Proteomes" id="UP000007494">
    <property type="component" value="Chromosome II"/>
</dbReference>
<dbReference type="GeneID" id="13446274"/>